<organism evidence="1 2">
    <name type="scientific">Denitratisoma oestradiolicum</name>
    <dbReference type="NCBI Taxonomy" id="311182"/>
    <lineage>
        <taxon>Bacteria</taxon>
        <taxon>Pseudomonadati</taxon>
        <taxon>Pseudomonadota</taxon>
        <taxon>Betaproteobacteria</taxon>
        <taxon>Nitrosomonadales</taxon>
        <taxon>Sterolibacteriaceae</taxon>
        <taxon>Denitratisoma</taxon>
    </lineage>
</organism>
<accession>A0A6S6Y120</accession>
<dbReference type="Proteomes" id="UP000515733">
    <property type="component" value="Chromosome"/>
</dbReference>
<evidence type="ECO:0000313" key="2">
    <source>
        <dbReference type="Proteomes" id="UP000515733"/>
    </source>
</evidence>
<sequence length="79" mass="8544">MLPPGTIVKLKCGEIAVVKSPTQKADQALVYSVYSKTGMVLPAPIPRNTAQPEYEITGVVPFSECKSAAITIKRVWLGR</sequence>
<name>A0A6S6Y120_9PROT</name>
<dbReference type="KEGG" id="doe:DENOEST_3031"/>
<reference evidence="1 2" key="1">
    <citation type="submission" date="2020-03" db="EMBL/GenBank/DDBJ databases">
        <authorList>
            <consortium name="Genoscope - CEA"/>
            <person name="William W."/>
        </authorList>
    </citation>
    <scope>NUCLEOTIDE SEQUENCE [LARGE SCALE GENOMIC DNA]</scope>
    <source>
        <strain evidence="2">DSM 16959</strain>
    </source>
</reference>
<evidence type="ECO:0000313" key="1">
    <source>
        <dbReference type="EMBL" id="CAB1370185.1"/>
    </source>
</evidence>
<proteinExistence type="predicted"/>
<dbReference type="RefSeq" id="WP_145770734.1">
    <property type="nucleotide sequence ID" value="NZ_LR778301.1"/>
</dbReference>
<dbReference type="AlphaFoldDB" id="A0A6S6Y120"/>
<protein>
    <submittedName>
        <fullName evidence="1">HD-GYP domain, c-di-GMP phosphodiesterase class II (Or its inactivated variant)</fullName>
    </submittedName>
</protein>
<gene>
    <name evidence="1" type="ORF">DENOEST_3031</name>
</gene>
<keyword evidence="2" id="KW-1185">Reference proteome</keyword>
<dbReference type="EMBL" id="LR778301">
    <property type="protein sequence ID" value="CAB1370185.1"/>
    <property type="molecule type" value="Genomic_DNA"/>
</dbReference>
<dbReference type="OrthoDB" id="9774747at2"/>